<dbReference type="Proteomes" id="UP000005850">
    <property type="component" value="Chromosome"/>
</dbReference>
<dbReference type="RefSeq" id="WP_154071886.1">
    <property type="nucleotide sequence ID" value="NZ_CP007806.1"/>
</dbReference>
<sequence>MILRVILYWLLTMAIMFLVFLVIGSTKGSFIENMVILLAIAQSFAIALLVALLRKNNK</sequence>
<dbReference type="KEGG" id="blr:BRLA_c030490"/>
<dbReference type="EMBL" id="CP007806">
    <property type="protein sequence ID" value="AIG27361.1"/>
    <property type="molecule type" value="Genomic_DNA"/>
</dbReference>
<keyword evidence="1" id="KW-0472">Membrane</keyword>
<organism evidence="2 3">
    <name type="scientific">Brevibacillus laterosporus LMG 15441</name>
    <dbReference type="NCBI Taxonomy" id="1042163"/>
    <lineage>
        <taxon>Bacteria</taxon>
        <taxon>Bacillati</taxon>
        <taxon>Bacillota</taxon>
        <taxon>Bacilli</taxon>
        <taxon>Bacillales</taxon>
        <taxon>Paenibacillaceae</taxon>
        <taxon>Brevibacillus</taxon>
    </lineage>
</organism>
<protein>
    <submittedName>
        <fullName evidence="2">Uncharacterized protein</fullName>
    </submittedName>
</protein>
<dbReference type="AlphaFoldDB" id="A0A075R7G9"/>
<dbReference type="HOGENOM" id="CLU_2970375_0_0_9"/>
<accession>A0A075R7G9</accession>
<keyword evidence="3" id="KW-1185">Reference proteome</keyword>
<gene>
    <name evidence="2" type="ORF">BRLA_c030490</name>
</gene>
<feature type="transmembrane region" description="Helical" evidence="1">
    <location>
        <begin position="35"/>
        <end position="53"/>
    </location>
</feature>
<name>A0A075R7G9_BRELA</name>
<feature type="transmembrane region" description="Helical" evidence="1">
    <location>
        <begin position="6"/>
        <end position="23"/>
    </location>
</feature>
<reference evidence="2 3" key="1">
    <citation type="journal article" date="2011" name="J. Bacteriol.">
        <title>Genome sequence of Brevibacillus laterosporus LMG 15441, a pathogen of invertebrates.</title>
        <authorList>
            <person name="Djukic M."/>
            <person name="Poehlein A."/>
            <person name="Thurmer A."/>
            <person name="Daniel R."/>
        </authorList>
    </citation>
    <scope>NUCLEOTIDE SEQUENCE [LARGE SCALE GENOMIC DNA]</scope>
    <source>
        <strain evidence="2 3">LMG 15441</strain>
    </source>
</reference>
<proteinExistence type="predicted"/>
<evidence type="ECO:0000313" key="2">
    <source>
        <dbReference type="EMBL" id="AIG27361.1"/>
    </source>
</evidence>
<keyword evidence="1" id="KW-1133">Transmembrane helix</keyword>
<evidence type="ECO:0000313" key="3">
    <source>
        <dbReference type="Proteomes" id="UP000005850"/>
    </source>
</evidence>
<dbReference type="STRING" id="1042163.BRLA_c030490"/>
<evidence type="ECO:0000256" key="1">
    <source>
        <dbReference type="SAM" id="Phobius"/>
    </source>
</evidence>
<keyword evidence="1" id="KW-0812">Transmembrane</keyword>